<dbReference type="SMART" id="SM00226">
    <property type="entry name" value="LMWPc"/>
    <property type="match status" value="1"/>
</dbReference>
<dbReference type="PRINTS" id="PR00719">
    <property type="entry name" value="LMWPTPASE"/>
</dbReference>
<dbReference type="PANTHER" id="PTHR11717:SF7">
    <property type="entry name" value="LOW MOLECULAR WEIGHT PHOSPHOTYROSINE PROTEIN PHOSPHATASE"/>
    <property type="match status" value="1"/>
</dbReference>
<dbReference type="InterPro" id="IPR023485">
    <property type="entry name" value="Ptyr_pPase"/>
</dbReference>
<gene>
    <name evidence="6" type="ORF">RM549_00780</name>
</gene>
<dbReference type="CDD" id="cd16343">
    <property type="entry name" value="LMWPTP"/>
    <property type="match status" value="1"/>
</dbReference>
<keyword evidence="4" id="KW-0904">Protein phosphatase</keyword>
<dbReference type="InterPro" id="IPR050438">
    <property type="entry name" value="LMW_PTPase"/>
</dbReference>
<dbReference type="Pfam" id="PF01451">
    <property type="entry name" value="LMWPc"/>
    <property type="match status" value="1"/>
</dbReference>
<dbReference type="SUPFAM" id="SSF52788">
    <property type="entry name" value="Phosphotyrosine protein phosphatases I"/>
    <property type="match status" value="1"/>
</dbReference>
<evidence type="ECO:0000256" key="1">
    <source>
        <dbReference type="ARBA" id="ARBA00011063"/>
    </source>
</evidence>
<dbReference type="RefSeq" id="WP_311679713.1">
    <property type="nucleotide sequence ID" value="NZ_JAVRHM010000001.1"/>
</dbReference>
<keyword evidence="3 6" id="KW-0378">Hydrolase</keyword>
<evidence type="ECO:0000256" key="2">
    <source>
        <dbReference type="ARBA" id="ARBA00013064"/>
    </source>
</evidence>
<dbReference type="Gene3D" id="3.40.50.2300">
    <property type="match status" value="1"/>
</dbReference>
<comment type="caution">
    <text evidence="6">The sequence shown here is derived from an EMBL/GenBank/DDBJ whole genome shotgun (WGS) entry which is preliminary data.</text>
</comment>
<dbReference type="GO" id="GO:0004725">
    <property type="term" value="F:protein tyrosine phosphatase activity"/>
    <property type="evidence" value="ECO:0007669"/>
    <property type="project" value="UniProtKB-EC"/>
</dbReference>
<evidence type="ECO:0000313" key="7">
    <source>
        <dbReference type="Proteomes" id="UP001261624"/>
    </source>
</evidence>
<accession>A0ABU3DZ10</accession>
<dbReference type="InterPro" id="IPR017867">
    <property type="entry name" value="Tyr_phospatase_low_mol_wt"/>
</dbReference>
<dbReference type="EMBL" id="JAVRHM010000001">
    <property type="protein sequence ID" value="MDT0688302.1"/>
    <property type="molecule type" value="Genomic_DNA"/>
</dbReference>
<feature type="domain" description="Phosphotyrosine protein phosphatase I" evidence="5">
    <location>
        <begin position="3"/>
        <end position="149"/>
    </location>
</feature>
<dbReference type="InterPro" id="IPR036196">
    <property type="entry name" value="Ptyr_pPase_sf"/>
</dbReference>
<evidence type="ECO:0000313" key="6">
    <source>
        <dbReference type="EMBL" id="MDT0688302.1"/>
    </source>
</evidence>
<dbReference type="PANTHER" id="PTHR11717">
    <property type="entry name" value="LOW MOLECULAR WEIGHT PROTEIN TYROSINE PHOSPHATASE"/>
    <property type="match status" value="1"/>
</dbReference>
<evidence type="ECO:0000256" key="3">
    <source>
        <dbReference type="ARBA" id="ARBA00022801"/>
    </source>
</evidence>
<dbReference type="Proteomes" id="UP001261624">
    <property type="component" value="Unassembled WGS sequence"/>
</dbReference>
<reference evidence="6 7" key="1">
    <citation type="submission" date="2023-09" db="EMBL/GenBank/DDBJ databases">
        <authorList>
            <person name="Rey-Velasco X."/>
        </authorList>
    </citation>
    <scope>NUCLEOTIDE SEQUENCE [LARGE SCALE GENOMIC DNA]</scope>
    <source>
        <strain evidence="6 7">F188</strain>
    </source>
</reference>
<keyword evidence="7" id="KW-1185">Reference proteome</keyword>
<proteinExistence type="inferred from homology"/>
<protein>
    <recommendedName>
        <fullName evidence="2">protein-tyrosine-phosphatase</fullName>
        <ecNumber evidence="2">3.1.3.48</ecNumber>
    </recommendedName>
</protein>
<sequence>MKTKILMVCLGNICRSPLAEGILKAKTDPEKVFIDSAGTGSYHVGGAPDKRSIAVGRKYDIDITGQKCRQFDVSNFEEFDHIFVMDNANYRDILSLTENKDDEEKVQLILNEIFPGENVDVPDPYHGGDEGFENVYQMLEEACESIALRLDLK</sequence>
<comment type="similarity">
    <text evidence="1">Belongs to the low molecular weight phosphotyrosine protein phosphatase family.</text>
</comment>
<evidence type="ECO:0000256" key="4">
    <source>
        <dbReference type="ARBA" id="ARBA00022912"/>
    </source>
</evidence>
<name>A0ABU3DZ10_9FLAO</name>
<organism evidence="6 7">
    <name type="scientific">Autumnicola patrickiae</name>
    <dbReference type="NCBI Taxonomy" id="3075591"/>
    <lineage>
        <taxon>Bacteria</taxon>
        <taxon>Pseudomonadati</taxon>
        <taxon>Bacteroidota</taxon>
        <taxon>Flavobacteriia</taxon>
        <taxon>Flavobacteriales</taxon>
        <taxon>Flavobacteriaceae</taxon>
        <taxon>Autumnicola</taxon>
    </lineage>
</organism>
<evidence type="ECO:0000259" key="5">
    <source>
        <dbReference type="SMART" id="SM00226"/>
    </source>
</evidence>
<dbReference type="EC" id="3.1.3.48" evidence="2"/>